<keyword evidence="4 9" id="KW-0732">Signal</keyword>
<evidence type="ECO:0000256" key="3">
    <source>
        <dbReference type="ARBA" id="ARBA00022692"/>
    </source>
</evidence>
<dbReference type="Proteomes" id="UP000189705">
    <property type="component" value="Unplaced"/>
</dbReference>
<evidence type="ECO:0000313" key="11">
    <source>
        <dbReference type="Proteomes" id="UP000189705"/>
    </source>
</evidence>
<proteinExistence type="predicted"/>
<dbReference type="GeneID" id="102373704"/>
<dbReference type="Gene3D" id="2.60.40.2160">
    <property type="entry name" value="Interleukin-17 receptor A/B, fibronectin-III-like domain 1"/>
    <property type="match status" value="1"/>
</dbReference>
<dbReference type="Gene3D" id="2.60.40.2150">
    <property type="entry name" value="Interleukin-17 receptor A/B, fibronectin-III-like domain 2"/>
    <property type="match status" value="1"/>
</dbReference>
<keyword evidence="7 12" id="KW-0675">Receptor</keyword>
<dbReference type="Pfam" id="PF08357">
    <property type="entry name" value="SEFIR"/>
    <property type="match status" value="1"/>
</dbReference>
<evidence type="ECO:0000313" key="12">
    <source>
        <dbReference type="RefSeq" id="XP_025052889.1"/>
    </source>
</evidence>
<dbReference type="PANTHER" id="PTHR15583">
    <property type="entry name" value="INTERLEUKIN-17 RECEPTOR"/>
    <property type="match status" value="1"/>
</dbReference>
<evidence type="ECO:0000256" key="1">
    <source>
        <dbReference type="ARBA" id="ARBA00004251"/>
    </source>
</evidence>
<comment type="subcellular location">
    <subcellularLocation>
        <location evidence="1">Cell membrane</location>
        <topology evidence="1">Single-pass type I membrane protein</topology>
    </subcellularLocation>
</comment>
<dbReference type="PROSITE" id="PS51534">
    <property type="entry name" value="SEFIR"/>
    <property type="match status" value="1"/>
</dbReference>
<dbReference type="FunFam" id="2.60.40.2160:FF:000002">
    <property type="entry name" value="Interleukin 17 receptor B"/>
    <property type="match status" value="1"/>
</dbReference>
<gene>
    <name evidence="12" type="primary">IL17RB</name>
</gene>
<feature type="chain" id="PRO_5018164368" evidence="9">
    <location>
        <begin position="23"/>
        <end position="499"/>
    </location>
</feature>
<keyword evidence="2" id="KW-1003">Cell membrane</keyword>
<organism evidence="11 12">
    <name type="scientific">Alligator sinensis</name>
    <name type="common">Chinese alligator</name>
    <dbReference type="NCBI Taxonomy" id="38654"/>
    <lineage>
        <taxon>Eukaryota</taxon>
        <taxon>Metazoa</taxon>
        <taxon>Chordata</taxon>
        <taxon>Craniata</taxon>
        <taxon>Vertebrata</taxon>
        <taxon>Euteleostomi</taxon>
        <taxon>Archelosauria</taxon>
        <taxon>Archosauria</taxon>
        <taxon>Crocodylia</taxon>
        <taxon>Alligatoridae</taxon>
        <taxon>Alligatorinae</taxon>
        <taxon>Alligator</taxon>
    </lineage>
</organism>
<evidence type="ECO:0000256" key="7">
    <source>
        <dbReference type="ARBA" id="ARBA00023170"/>
    </source>
</evidence>
<evidence type="ECO:0000256" key="2">
    <source>
        <dbReference type="ARBA" id="ARBA00022475"/>
    </source>
</evidence>
<dbReference type="InterPro" id="IPR039465">
    <property type="entry name" value="IL-17_rcpt-like"/>
</dbReference>
<dbReference type="PROSITE" id="PS50231">
    <property type="entry name" value="RICIN_B_LECTIN"/>
    <property type="match status" value="1"/>
</dbReference>
<dbReference type="RefSeq" id="XP_025052889.1">
    <property type="nucleotide sequence ID" value="XM_025197104.1"/>
</dbReference>
<dbReference type="Pfam" id="PF16556">
    <property type="entry name" value="IL17R_fnIII_D1"/>
    <property type="match status" value="1"/>
</dbReference>
<reference evidence="12" key="1">
    <citation type="submission" date="2025-08" db="UniProtKB">
        <authorList>
            <consortium name="RefSeq"/>
        </authorList>
    </citation>
    <scope>IDENTIFICATION</scope>
</reference>
<evidence type="ECO:0000256" key="9">
    <source>
        <dbReference type="SAM" id="SignalP"/>
    </source>
</evidence>
<dbReference type="GO" id="GO:0030368">
    <property type="term" value="F:interleukin-17 receptor activity"/>
    <property type="evidence" value="ECO:0007669"/>
    <property type="project" value="InterPro"/>
</dbReference>
<dbReference type="InterPro" id="IPR013568">
    <property type="entry name" value="SEFIR_dom"/>
</dbReference>
<feature type="signal peptide" evidence="9">
    <location>
        <begin position="1"/>
        <end position="22"/>
    </location>
</feature>
<evidence type="ECO:0000256" key="5">
    <source>
        <dbReference type="ARBA" id="ARBA00022989"/>
    </source>
</evidence>
<dbReference type="InterPro" id="IPR043046">
    <property type="entry name" value="IL17RA/B_FnIII-like_2_sf"/>
</dbReference>
<dbReference type="InterPro" id="IPR032356">
    <property type="entry name" value="IL17R_A/B_N"/>
</dbReference>
<sequence length="499" mass="56359">MTLEACVLLSLVLSSCGAGGYAELSTVCGSETGPASELNQAYNLTPADLYNLNAKFIENEKETQFRSYLINISWSLSMDGSIKELTATKICVTSHGTVRHFECVRCSYTEKFQSQTTAGNQRWQFHYTGFPVEPVTNYFIHAYNLPPANINEDSSSKSLSLISPGCNDHVMKYSKSCIEEGSLWDPNITVCKTEAEVEVNFTTSSLGTRYILFICDTEDCNDPSEKETNETRTSVKLPVGDRSNNIIVKIIPYFPKCQHDCPRRTGTLTTCIQNYSNETIMKRTFFHHANLHQFVKVLVIYPKEVCFHHTVLTFAKFLHDSCQIDVIIDMWQKRKIAEKGPVQWLAAQKEIADKIIFLCSSNISTECDESCYKNIGNHKDNSDCMFALAFNLFCSDLKNQSSLHKYIVVSFNEINSKDTLPAALKICPKYYLMKDIDNFCRHLSIQHSQTNGKSTKKVSGWRSSIRCIPTEEYSMGIKDNGEETAAEECNSTRLLMGLM</sequence>
<keyword evidence="5" id="KW-1133">Transmembrane helix</keyword>
<dbReference type="AlphaFoldDB" id="A0A3Q0FZU4"/>
<evidence type="ECO:0000256" key="8">
    <source>
        <dbReference type="ARBA" id="ARBA00023180"/>
    </source>
</evidence>
<protein>
    <submittedName>
        <fullName evidence="12">Interleukin-17 receptor B isoform X3</fullName>
    </submittedName>
</protein>
<keyword evidence="3" id="KW-0812">Transmembrane</keyword>
<dbReference type="Gene3D" id="3.40.50.11530">
    <property type="match status" value="1"/>
</dbReference>
<dbReference type="CTD" id="55540"/>
<keyword evidence="8" id="KW-0325">Glycoprotein</keyword>
<dbReference type="PANTHER" id="PTHR15583:SF11">
    <property type="entry name" value="INTERLEUKIN-17 RECEPTOR B"/>
    <property type="match status" value="1"/>
</dbReference>
<name>A0A3Q0FZU4_ALLSI</name>
<dbReference type="InterPro" id="IPR038683">
    <property type="entry name" value="IL17RA/B_FnIII-like_1_sf"/>
</dbReference>
<feature type="domain" description="SEFIR" evidence="10">
    <location>
        <begin position="294"/>
        <end position="441"/>
    </location>
</feature>
<keyword evidence="11" id="KW-1185">Reference proteome</keyword>
<keyword evidence="6" id="KW-0472">Membrane</keyword>
<dbReference type="FunFam" id="3.40.50.11530:FF:000004">
    <property type="entry name" value="Interleukin 17 receptor B"/>
    <property type="match status" value="1"/>
</dbReference>
<accession>A0A3Q0FZU4</accession>
<evidence type="ECO:0000256" key="4">
    <source>
        <dbReference type="ARBA" id="ARBA00022729"/>
    </source>
</evidence>
<evidence type="ECO:0000256" key="6">
    <source>
        <dbReference type="ARBA" id="ARBA00023136"/>
    </source>
</evidence>
<dbReference type="GO" id="GO:0005886">
    <property type="term" value="C:plasma membrane"/>
    <property type="evidence" value="ECO:0007669"/>
    <property type="project" value="UniProtKB-SubCell"/>
</dbReference>
<dbReference type="Pfam" id="PF16578">
    <property type="entry name" value="IL17R_fnIII_D2"/>
    <property type="match status" value="1"/>
</dbReference>
<evidence type="ECO:0000259" key="10">
    <source>
        <dbReference type="PROSITE" id="PS51534"/>
    </source>
</evidence>